<organism evidence="2 3">
    <name type="scientific">Physocladia obscura</name>
    <dbReference type="NCBI Taxonomy" id="109957"/>
    <lineage>
        <taxon>Eukaryota</taxon>
        <taxon>Fungi</taxon>
        <taxon>Fungi incertae sedis</taxon>
        <taxon>Chytridiomycota</taxon>
        <taxon>Chytridiomycota incertae sedis</taxon>
        <taxon>Chytridiomycetes</taxon>
        <taxon>Chytridiales</taxon>
        <taxon>Chytriomycetaceae</taxon>
        <taxon>Physocladia</taxon>
    </lineage>
</organism>
<name>A0AAD5TAG8_9FUNG</name>
<dbReference type="InterPro" id="IPR046347">
    <property type="entry name" value="bZIP_sf"/>
</dbReference>
<accession>A0AAD5TAG8</accession>
<dbReference type="SUPFAM" id="SSF57959">
    <property type="entry name" value="Leucine zipper domain"/>
    <property type="match status" value="1"/>
</dbReference>
<proteinExistence type="predicted"/>
<dbReference type="AlphaFoldDB" id="A0AAD5TAG8"/>
<dbReference type="EMBL" id="JADGJH010000115">
    <property type="protein sequence ID" value="KAJ3137223.1"/>
    <property type="molecule type" value="Genomic_DNA"/>
</dbReference>
<comment type="caution">
    <text evidence="2">The sequence shown here is derived from an EMBL/GenBank/DDBJ whole genome shotgun (WGS) entry which is preliminary data.</text>
</comment>
<dbReference type="GO" id="GO:0003700">
    <property type="term" value="F:DNA-binding transcription factor activity"/>
    <property type="evidence" value="ECO:0007669"/>
    <property type="project" value="InterPro"/>
</dbReference>
<evidence type="ECO:0000313" key="3">
    <source>
        <dbReference type="Proteomes" id="UP001211907"/>
    </source>
</evidence>
<dbReference type="Proteomes" id="UP001211907">
    <property type="component" value="Unassembled WGS sequence"/>
</dbReference>
<protein>
    <recommendedName>
        <fullName evidence="4">BZIP domain-containing protein</fullName>
    </recommendedName>
</protein>
<evidence type="ECO:0000256" key="1">
    <source>
        <dbReference type="SAM" id="MobiDB-lite"/>
    </source>
</evidence>
<evidence type="ECO:0008006" key="4">
    <source>
        <dbReference type="Google" id="ProtNLM"/>
    </source>
</evidence>
<reference evidence="2" key="1">
    <citation type="submission" date="2020-05" db="EMBL/GenBank/DDBJ databases">
        <title>Phylogenomic resolution of chytrid fungi.</title>
        <authorList>
            <person name="Stajich J.E."/>
            <person name="Amses K."/>
            <person name="Simmons R."/>
            <person name="Seto K."/>
            <person name="Myers J."/>
            <person name="Bonds A."/>
            <person name="Quandt C.A."/>
            <person name="Barry K."/>
            <person name="Liu P."/>
            <person name="Grigoriev I."/>
            <person name="Longcore J.E."/>
            <person name="James T.Y."/>
        </authorList>
    </citation>
    <scope>NUCLEOTIDE SEQUENCE</scope>
    <source>
        <strain evidence="2">JEL0513</strain>
    </source>
</reference>
<evidence type="ECO:0000313" key="2">
    <source>
        <dbReference type="EMBL" id="KAJ3137223.1"/>
    </source>
</evidence>
<gene>
    <name evidence="2" type="ORF">HK100_000731</name>
</gene>
<feature type="non-terminal residue" evidence="2">
    <location>
        <position position="164"/>
    </location>
</feature>
<sequence>MDQNAIVVPLDRSDWLGWRQGMWAPHNRGLGPAFDLGLTLLSFGRAAKPNAVGRTVRRASVAELEPKPNQTPPPPRRVRPRCRNLQALRNTEAARKSRVRRADKIDSLILEVDTRKKEKSCLTVRTAVLENDAMGFAQCENDVKRRIAILERQLMESHRALVGR</sequence>
<keyword evidence="3" id="KW-1185">Reference proteome</keyword>
<feature type="region of interest" description="Disordered" evidence="1">
    <location>
        <begin position="60"/>
        <end position="80"/>
    </location>
</feature>